<reference evidence="3" key="1">
    <citation type="submission" date="2022-10" db="EMBL/GenBank/DDBJ databases">
        <authorList>
            <person name="Chen Y."/>
            <person name="Dougan E. K."/>
            <person name="Chan C."/>
            <person name="Rhodes N."/>
            <person name="Thang M."/>
        </authorList>
    </citation>
    <scope>NUCLEOTIDE SEQUENCE</scope>
</reference>
<evidence type="ECO:0000256" key="2">
    <source>
        <dbReference type="SAM" id="Phobius"/>
    </source>
</evidence>
<evidence type="ECO:0000313" key="4">
    <source>
        <dbReference type="EMBL" id="CAL4776042.1"/>
    </source>
</evidence>
<feature type="region of interest" description="Disordered" evidence="1">
    <location>
        <begin position="381"/>
        <end position="422"/>
    </location>
</feature>
<feature type="region of interest" description="Disordered" evidence="1">
    <location>
        <begin position="460"/>
        <end position="492"/>
    </location>
</feature>
<dbReference type="Proteomes" id="UP001152797">
    <property type="component" value="Unassembled WGS sequence"/>
</dbReference>
<reference evidence="4 5" key="2">
    <citation type="submission" date="2024-05" db="EMBL/GenBank/DDBJ databases">
        <authorList>
            <person name="Chen Y."/>
            <person name="Shah S."/>
            <person name="Dougan E. K."/>
            <person name="Thang M."/>
            <person name="Chan C."/>
        </authorList>
    </citation>
    <scope>NUCLEOTIDE SEQUENCE [LARGE SCALE GENOMIC DNA]</scope>
</reference>
<keyword evidence="5" id="KW-1185">Reference proteome</keyword>
<feature type="compositionally biased region" description="Basic and acidic residues" evidence="1">
    <location>
        <begin position="1701"/>
        <end position="1713"/>
    </location>
</feature>
<feature type="region of interest" description="Disordered" evidence="1">
    <location>
        <begin position="718"/>
        <end position="746"/>
    </location>
</feature>
<proteinExistence type="predicted"/>
<evidence type="ECO:0000256" key="1">
    <source>
        <dbReference type="SAM" id="MobiDB-lite"/>
    </source>
</evidence>
<evidence type="ECO:0000313" key="5">
    <source>
        <dbReference type="Proteomes" id="UP001152797"/>
    </source>
</evidence>
<feature type="compositionally biased region" description="Polar residues" evidence="1">
    <location>
        <begin position="729"/>
        <end position="740"/>
    </location>
</feature>
<feature type="region of interest" description="Disordered" evidence="1">
    <location>
        <begin position="1695"/>
        <end position="1714"/>
    </location>
</feature>
<gene>
    <name evidence="3" type="ORF">C1SCF055_LOCUS15856</name>
</gene>
<keyword evidence="2" id="KW-0472">Membrane</keyword>
<keyword evidence="2" id="KW-0812">Transmembrane</keyword>
<dbReference type="EMBL" id="CAMXCT010001295">
    <property type="protein sequence ID" value="CAI3988730.1"/>
    <property type="molecule type" value="Genomic_DNA"/>
</dbReference>
<sequence length="2592" mass="292655">MYMHHSNVSPLPRRAPLIGSKAKASLVVEPHSWGSLLGPSLASLVKLLPPLVGAASYVEPGLGEELSIQDLDNYLGCYFTARDHLVAPWSDGPPGSWTLWTRPSTCSAGSIYIQICKAVTCDILAFFLIYLIVALDYIDIYLAAAWRYFLLTSWWSCDVGMTTIPLQEFRRDIPPRRQVGDQSYPLRLYFNKLKSWYSLDDWIIGPLIAGCLYGKATKIALSLRVPRPDGTADTGDAALARLAVDEVRDPETGAIIQNHIPSRVQFLTSALKAAFGQQDQDLATQALERLQLSEVGKFFLLFKHSSLSTKTVDDIKLQIGGDYNKFAEARALALRLSPNRNDDTTEIFHAAEVKLTKDGKTGKILQLPGMNECWDDDGWHYDPEYDMEHAEPHPEEPPQAPSSQDSDANAKDEETGGYYGKPKEKIMKAVSTAAPGGIWSRIAHWLVMADRMARASMAFRKEKEKGNPMAASPKDMAGNRPTYIKGKGKKRNGFKGNGYGKRSWYSTTPGVHTIHTPTDDDEVIKLGKVARIRSTSTEESAEDDKKPVKDKKHSTAFTFASCFFDIKEYFVVRGLVGPETLRELLRSCVGPFGLQDQVEILQEKTSPVSGISGASDRTLAQLTLPLFAGGHTITFTGEILGGHYLLPTGEASRAKMPEGTKREVTAFFNKVATQATQLWKDVYPKMKHCFMASSRGAQTEGDRGESVGPPADRALQLNNVQEKKDDPPTHTSNINTSTAESPDGLRTDAKDKEIAKHQGILPKDVQNERISHHDTKEFNKPCIDACDKGAQKTDSTAEQFHSFEDEFPKYSGDIFAAQHGPGRGLRWHFPEICSGSGRLSLTLLLAGIIHAFPDCEPWSVSANMKDPEDDKESPPRSQIIMQSNELINASRTAMAAIYPKTMCQLVKLDYINYLNKMNLLHIKPWPTDMSWFTSQACYECVRCTLERACPKGIEHSMIPGQCRHGRYAEGTKPQPQRLENKDPFKKWKETADKESFEQILLENQTNKELSVSSTHYLKKVLMELVNTALGLIVEAAQRKVGYVHWAENVVTMAIFKEIFAEHMQVKAIKVELRPFGKTSADPKVVTSTAYLRMPIIGHVKHWVVHPMEDLREMSFTQINKSLEVDNWMITVYGQDVGAEPAPSMPSSRPRRIPAQLELPPRQDDAEILARIQERPEDHQALALQDAAYEEEEFEAQDRRELVPIKPHYNLRRVLEKLPKLVADADNTRALRLLLGLHERFWHTPLSVFTNLLHRAGMPTEVLALAKEAVLSCPVCRKYIRLPNGPQMRSKCITNFKDVIQIDLFHFEGQESEQLLQCLLRNCAFVFGPPGKVVMDQQMSLMGHTTGAEFERLRMERVPKGTTAGQGAQQHTGTGLAERHVQLIKLTMFKLRAELGHQGVQHDTQDFCRESAMAHNVTLSYKGVTPCMSVFGILPRGFYEVESEGVLAAEGATETDVTPFERAIRIRQTALAQTQQAIVEDRVARASRTRPHQLQLPDLVPGTSEVEFCREGKVIQDGEAQHLRLDTDEGTAIIQYQGKPYLVALRHIRPYRGISMSAFPAKKQTSLHRLMRYVESLVEYKVYTYGWLQRRNGTWVCPPRDDFQAKQAMVWADLVSKSMRKATIHGIVLGKSLRTFKPPHNTTGTLIVWLQGGNNYAVQEHKNANHLKAKKFSAYVKEEICILYFYYYNANDSASTPPGSMDVDKESKKRDGPETRTMVLAPERNCQKVCLVRKEFEFLRAWYNESNHSKLIWWDYADGWKNGYDLMTSTTRSFLQQHRDQERALLPALFNIQYKAGGPAQACLRTARIFKVDEATSNIDENDITPDMWDKVDAAEHAGPQQFVDERAFKKIHRSQIMSDMVVVDARWVRKWKRNPDGPYKIKSRLCARDVAGAFLKGFNFAEIQRALKEHGISAPTRIVVALPPLNVYRHLSAMSPELAVTESQIYDYALMCVKPVYGLNDAPLAWQLCFHSFIKTTGGEHSHLDENTFSWKVENGYKIHQQDFAKKLKPARVPQRGDEEKLDKDEITELRAILGGLLWLTATRLDINADLSLLQSRVTIIDQEPSVGQGRHYAQEGVLVGLADDYFQGETFDLETVFEDSGPRGVQLHGVLHASGGKAKRVSYSTSHAETLSMVNGLEASTLIMIRLSELNQPERAPTVKQLIYIQENGNPELPIDFYGDCKDLWELVTGTRTLPQDKGRRLYVLGVKEARISGKIRQVVLVPTECMTSDSLTKPVVHASMLQLMTSGTVDFYNMPDHPILSRVLPTLTDYDEHNIIMSDDEVLEKIEKEERKNVKVSHASIWLGFVAFGSYSTKALLAATMLQAAAAYETGDERTHNYIKDDEKSQNETFLGVYIMIFVTVILAINLEKMDNLDMMEVQEDVAFEIRPLRKRLRKVENDKEELETTLRIRDDALDGYKERLEEKTTDDKEKSLTERNELDEKHAFLEERFDKLHDDYEESRTAVAASARQIAALQDRERRARAEAEERDRRMRDGGALFQQPPAPSEADEELKRKMARLESDCDQLKRLKDQYGQEILDLRTQLAEKKAPARVLLTRSGSCYHEASCNHLKHGHEDRPKQEFKRCRDCLG</sequence>
<dbReference type="EMBL" id="CAMXCT020001295">
    <property type="protein sequence ID" value="CAL1142105.1"/>
    <property type="molecule type" value="Genomic_DNA"/>
</dbReference>
<accession>A0A9P1FVW9</accession>
<feature type="compositionally biased region" description="Basic and acidic residues" evidence="1">
    <location>
        <begin position="381"/>
        <end position="396"/>
    </location>
</feature>
<organism evidence="3">
    <name type="scientific">Cladocopium goreaui</name>
    <dbReference type="NCBI Taxonomy" id="2562237"/>
    <lineage>
        <taxon>Eukaryota</taxon>
        <taxon>Sar</taxon>
        <taxon>Alveolata</taxon>
        <taxon>Dinophyceae</taxon>
        <taxon>Suessiales</taxon>
        <taxon>Symbiodiniaceae</taxon>
        <taxon>Cladocopium</taxon>
    </lineage>
</organism>
<protein>
    <submittedName>
        <fullName evidence="4">Integrase catalytic domain-containing protein</fullName>
    </submittedName>
</protein>
<comment type="caution">
    <text evidence="3">The sequence shown here is derived from an EMBL/GenBank/DDBJ whole genome shotgun (WGS) entry which is preliminary data.</text>
</comment>
<keyword evidence="2" id="KW-1133">Transmembrane helix</keyword>
<feature type="region of interest" description="Disordered" evidence="1">
    <location>
        <begin position="2479"/>
        <end position="2512"/>
    </location>
</feature>
<feature type="transmembrane region" description="Helical" evidence="2">
    <location>
        <begin position="123"/>
        <end position="149"/>
    </location>
</feature>
<feature type="compositionally biased region" description="Basic and acidic residues" evidence="1">
    <location>
        <begin position="2479"/>
        <end position="2496"/>
    </location>
</feature>
<dbReference type="EMBL" id="CAMXCT030001295">
    <property type="protein sequence ID" value="CAL4776042.1"/>
    <property type="molecule type" value="Genomic_DNA"/>
</dbReference>
<name>A0A9P1FVW9_9DINO</name>
<evidence type="ECO:0000313" key="3">
    <source>
        <dbReference type="EMBL" id="CAI3988730.1"/>
    </source>
</evidence>